<dbReference type="InterPro" id="IPR036412">
    <property type="entry name" value="HAD-like_sf"/>
</dbReference>
<accession>A0A5A7NUZ2</accession>
<comment type="caution">
    <text evidence="1">The sequence shown here is derived from an EMBL/GenBank/DDBJ whole genome shotgun (WGS) entry which is preliminary data.</text>
</comment>
<dbReference type="Gene3D" id="3.30.1240.10">
    <property type="match status" value="1"/>
</dbReference>
<dbReference type="SFLD" id="SFLDG01140">
    <property type="entry name" value="C2.B:_Phosphomannomutase_and_P"/>
    <property type="match status" value="1"/>
</dbReference>
<dbReference type="PANTHER" id="PTHR10000:SF53">
    <property type="entry name" value="5-AMINO-6-(5-PHOSPHO-D-RIBITYLAMINO)URACIL PHOSPHATASE YBJI-RELATED"/>
    <property type="match status" value="1"/>
</dbReference>
<organism evidence="1 2">
    <name type="scientific">Zafaria cholistanensis</name>
    <dbReference type="NCBI Taxonomy" id="1682741"/>
    <lineage>
        <taxon>Bacteria</taxon>
        <taxon>Bacillati</taxon>
        <taxon>Actinomycetota</taxon>
        <taxon>Actinomycetes</taxon>
        <taxon>Micrococcales</taxon>
        <taxon>Micrococcaceae</taxon>
        <taxon>Zafaria</taxon>
    </lineage>
</organism>
<protein>
    <submittedName>
        <fullName evidence="1">Hydrolase</fullName>
    </submittedName>
</protein>
<proteinExistence type="predicted"/>
<name>A0A5A7NUZ2_9MICC</name>
<dbReference type="InterPro" id="IPR023214">
    <property type="entry name" value="HAD_sf"/>
</dbReference>
<dbReference type="EMBL" id="BKDJ01000012">
    <property type="protein sequence ID" value="GER23817.1"/>
    <property type="molecule type" value="Genomic_DNA"/>
</dbReference>
<dbReference type="SFLD" id="SFLDS00003">
    <property type="entry name" value="Haloacid_Dehalogenase"/>
    <property type="match status" value="1"/>
</dbReference>
<dbReference type="PANTHER" id="PTHR10000">
    <property type="entry name" value="PHOSPHOSERINE PHOSPHATASE"/>
    <property type="match status" value="1"/>
</dbReference>
<evidence type="ECO:0000313" key="2">
    <source>
        <dbReference type="Proteomes" id="UP000325307"/>
    </source>
</evidence>
<keyword evidence="2" id="KW-1185">Reference proteome</keyword>
<keyword evidence="1" id="KW-0378">Hydrolase</keyword>
<dbReference type="GO" id="GO:0016791">
    <property type="term" value="F:phosphatase activity"/>
    <property type="evidence" value="ECO:0007669"/>
    <property type="project" value="UniProtKB-ARBA"/>
</dbReference>
<dbReference type="Gene3D" id="3.40.50.1000">
    <property type="entry name" value="HAD superfamily/HAD-like"/>
    <property type="match status" value="1"/>
</dbReference>
<dbReference type="InterPro" id="IPR000150">
    <property type="entry name" value="Cof"/>
</dbReference>
<evidence type="ECO:0000313" key="1">
    <source>
        <dbReference type="EMBL" id="GER23817.1"/>
    </source>
</evidence>
<dbReference type="GO" id="GO:0000287">
    <property type="term" value="F:magnesium ion binding"/>
    <property type="evidence" value="ECO:0007669"/>
    <property type="project" value="TreeGrafter"/>
</dbReference>
<dbReference type="AlphaFoldDB" id="A0A5A7NUZ2"/>
<dbReference type="SUPFAM" id="SSF56784">
    <property type="entry name" value="HAD-like"/>
    <property type="match status" value="1"/>
</dbReference>
<gene>
    <name evidence="1" type="ORF">NCCP1664_23120</name>
</gene>
<dbReference type="CDD" id="cd07518">
    <property type="entry name" value="HAD_YbiV-Like"/>
    <property type="match status" value="1"/>
</dbReference>
<dbReference type="PROSITE" id="PS01228">
    <property type="entry name" value="COF_1"/>
    <property type="match status" value="1"/>
</dbReference>
<reference evidence="1 2" key="1">
    <citation type="submission" date="2019-09" db="EMBL/GenBank/DDBJ databases">
        <title>Arthrobacter zafarii sp. nov., a moderately thermotolerant and halotolerant actinobacterium isolated from Cholistan desert soil of Pakistan.</title>
        <authorList>
            <person name="Amin A."/>
            <person name="Ahmed I."/>
            <person name="Khalid N."/>
            <person name="Schumann P."/>
            <person name="Busse H.J."/>
            <person name="Khan I.U."/>
            <person name="Li S."/>
            <person name="Li W.J."/>
        </authorList>
    </citation>
    <scope>NUCLEOTIDE SEQUENCE [LARGE SCALE GENOMIC DNA]</scope>
    <source>
        <strain evidence="1 2">NCCP-1664</strain>
    </source>
</reference>
<dbReference type="Proteomes" id="UP000325307">
    <property type="component" value="Unassembled WGS sequence"/>
</dbReference>
<dbReference type="GO" id="GO:0005829">
    <property type="term" value="C:cytosol"/>
    <property type="evidence" value="ECO:0007669"/>
    <property type="project" value="TreeGrafter"/>
</dbReference>
<sequence>MPAAPWRELPDGPHDIRLVVADLDGTLLNEHGAVPSAFWPVLDWMRGRGITFVPASGRQYAALHRIFHGLDDGLSYVAENGNLVVHQGRPVAIHGIGLETSRRVIGMVRQAAGGGGGGGGRNLGLVVCGLDSAYVERDDPAFLAEARKYYVRLEVVADLSLVSDRVLKLAVFDFDGAQDLAGGPLAALGGTHQVVVSGRHWVDVMAAGVDKGGAVRQLQQAVGATPAQTVAFGDYPNDLQMLEAAHWSFAMANAHPDVAARARWLAPSNTDDGVVAVLRRLFAL</sequence>
<dbReference type="NCBIfam" id="TIGR00099">
    <property type="entry name" value="Cof-subfamily"/>
    <property type="match status" value="1"/>
</dbReference>
<dbReference type="Pfam" id="PF08282">
    <property type="entry name" value="Hydrolase_3"/>
    <property type="match status" value="1"/>
</dbReference>